<dbReference type="EMBL" id="JAODUO010000050">
    <property type="protein sequence ID" value="KAK2191576.1"/>
    <property type="molecule type" value="Genomic_DNA"/>
</dbReference>
<evidence type="ECO:0000313" key="4">
    <source>
        <dbReference type="Proteomes" id="UP001209878"/>
    </source>
</evidence>
<dbReference type="AlphaFoldDB" id="A0AAD9UJF5"/>
<organism evidence="3 4">
    <name type="scientific">Ridgeia piscesae</name>
    <name type="common">Tubeworm</name>
    <dbReference type="NCBI Taxonomy" id="27915"/>
    <lineage>
        <taxon>Eukaryota</taxon>
        <taxon>Metazoa</taxon>
        <taxon>Spiralia</taxon>
        <taxon>Lophotrochozoa</taxon>
        <taxon>Annelida</taxon>
        <taxon>Polychaeta</taxon>
        <taxon>Sedentaria</taxon>
        <taxon>Canalipalpata</taxon>
        <taxon>Sabellida</taxon>
        <taxon>Siboglinidae</taxon>
        <taxon>Ridgeia</taxon>
    </lineage>
</organism>
<dbReference type="InterPro" id="IPR013594">
    <property type="entry name" value="Dynein_heavy_tail"/>
</dbReference>
<reference evidence="3" key="1">
    <citation type="journal article" date="2023" name="Mol. Biol. Evol.">
        <title>Third-Generation Sequencing Reveals the Adaptive Role of the Epigenome in Three Deep-Sea Polychaetes.</title>
        <authorList>
            <person name="Perez M."/>
            <person name="Aroh O."/>
            <person name="Sun Y."/>
            <person name="Lan Y."/>
            <person name="Juniper S.K."/>
            <person name="Young C.R."/>
            <person name="Angers B."/>
            <person name="Qian P.Y."/>
        </authorList>
    </citation>
    <scope>NUCLEOTIDE SEQUENCE</scope>
    <source>
        <strain evidence="3">R07B-5</strain>
    </source>
</reference>
<dbReference type="InterPro" id="IPR026983">
    <property type="entry name" value="DHC"/>
</dbReference>
<evidence type="ECO:0000259" key="2">
    <source>
        <dbReference type="Pfam" id="PF08385"/>
    </source>
</evidence>
<comment type="similarity">
    <text evidence="1">Belongs to the dynein heavy chain family.</text>
</comment>
<keyword evidence="4" id="KW-1185">Reference proteome</keyword>
<dbReference type="GO" id="GO:0007018">
    <property type="term" value="P:microtubule-based movement"/>
    <property type="evidence" value="ECO:0007669"/>
    <property type="project" value="InterPro"/>
</dbReference>
<evidence type="ECO:0000313" key="3">
    <source>
        <dbReference type="EMBL" id="KAK2191576.1"/>
    </source>
</evidence>
<sequence>MINSISMYYNTSEHMTSLFIKITNQMVKSCKSYLTNNGMDRVWDLPLQDTLTRINVCTDLFEHYKEAFYDVKHKIEATPGERQFSFSEMYIFGKFDAFCKRLIKVRIYTMSTHVII</sequence>
<proteinExistence type="inferred from homology"/>
<dbReference type="PANTHER" id="PTHR46532:SF4">
    <property type="entry name" value="AAA+ ATPASE DOMAIN-CONTAINING PROTEIN"/>
    <property type="match status" value="1"/>
</dbReference>
<dbReference type="Proteomes" id="UP001209878">
    <property type="component" value="Unassembled WGS sequence"/>
</dbReference>
<dbReference type="GO" id="GO:0005858">
    <property type="term" value="C:axonemal dynein complex"/>
    <property type="evidence" value="ECO:0007669"/>
    <property type="project" value="TreeGrafter"/>
</dbReference>
<dbReference type="GO" id="GO:0051959">
    <property type="term" value="F:dynein light intermediate chain binding"/>
    <property type="evidence" value="ECO:0007669"/>
    <property type="project" value="InterPro"/>
</dbReference>
<name>A0AAD9UJF5_RIDPI</name>
<dbReference type="PANTHER" id="PTHR46532">
    <property type="entry name" value="MALE FERTILITY FACTOR KL5"/>
    <property type="match status" value="1"/>
</dbReference>
<protein>
    <recommendedName>
        <fullName evidence="2">Dynein heavy chain tail domain-containing protein</fullName>
    </recommendedName>
</protein>
<accession>A0AAD9UJF5</accession>
<dbReference type="GO" id="GO:0045505">
    <property type="term" value="F:dynein intermediate chain binding"/>
    <property type="evidence" value="ECO:0007669"/>
    <property type="project" value="InterPro"/>
</dbReference>
<dbReference type="Pfam" id="PF08385">
    <property type="entry name" value="DHC_N1"/>
    <property type="match status" value="1"/>
</dbReference>
<feature type="domain" description="Dynein heavy chain tail" evidence="2">
    <location>
        <begin position="1"/>
        <end position="106"/>
    </location>
</feature>
<gene>
    <name evidence="3" type="ORF">NP493_51g05051</name>
</gene>
<evidence type="ECO:0000256" key="1">
    <source>
        <dbReference type="ARBA" id="ARBA00008887"/>
    </source>
</evidence>
<comment type="caution">
    <text evidence="3">The sequence shown here is derived from an EMBL/GenBank/DDBJ whole genome shotgun (WGS) entry which is preliminary data.</text>
</comment>